<accession>D2R8U7</accession>
<dbReference type="EMBL" id="CP001848">
    <property type="protein sequence ID" value="ADB19397.1"/>
    <property type="molecule type" value="Genomic_DNA"/>
</dbReference>
<keyword evidence="3" id="KW-1185">Reference proteome</keyword>
<dbReference type="AlphaFoldDB" id="D2R8U7"/>
<gene>
    <name evidence="2" type="ordered locus">Psta_4756</name>
</gene>
<protein>
    <recommendedName>
        <fullName evidence="1">DUF8091 domain-containing protein</fullName>
    </recommendedName>
</protein>
<reference evidence="2 3" key="1">
    <citation type="journal article" date="2009" name="Stand. Genomic Sci.">
        <title>Complete genome sequence of Pirellula staleyi type strain (ATCC 27377).</title>
        <authorList>
            <person name="Clum A."/>
            <person name="Tindall B.J."/>
            <person name="Sikorski J."/>
            <person name="Ivanova N."/>
            <person name="Mavrommatis K."/>
            <person name="Lucas S."/>
            <person name="Glavina del Rio T."/>
            <person name="Nolan M."/>
            <person name="Chen F."/>
            <person name="Tice H."/>
            <person name="Pitluck S."/>
            <person name="Cheng J.F."/>
            <person name="Chertkov O."/>
            <person name="Brettin T."/>
            <person name="Han C."/>
            <person name="Detter J.C."/>
            <person name="Kuske C."/>
            <person name="Bruce D."/>
            <person name="Goodwin L."/>
            <person name="Ovchinikova G."/>
            <person name="Pati A."/>
            <person name="Mikhailova N."/>
            <person name="Chen A."/>
            <person name="Palaniappan K."/>
            <person name="Land M."/>
            <person name="Hauser L."/>
            <person name="Chang Y.J."/>
            <person name="Jeffries C.D."/>
            <person name="Chain P."/>
            <person name="Rohde M."/>
            <person name="Goker M."/>
            <person name="Bristow J."/>
            <person name="Eisen J.A."/>
            <person name="Markowitz V."/>
            <person name="Hugenholtz P."/>
            <person name="Kyrpides N.C."/>
            <person name="Klenk H.P."/>
            <person name="Lapidus A."/>
        </authorList>
    </citation>
    <scope>NUCLEOTIDE SEQUENCE [LARGE SCALE GENOMIC DNA]</scope>
    <source>
        <strain evidence="3">ATCC 27377 / DSM 6068 / ICPB 4128</strain>
    </source>
</reference>
<dbReference type="OrthoDB" id="287760at2"/>
<feature type="domain" description="DUF8091" evidence="1">
    <location>
        <begin position="3"/>
        <end position="162"/>
    </location>
</feature>
<sequence length="235" mass="27154">METSLHKQLKMLYAGDPPRTEERVDGFRIDAVRPLSRGKLELVEVQHGSLSAIRDKIAKLCEKHIVRVVKPIVRRKVLVRLDAPGGTEISRRLSPKQASALELFEDLVYFTRVFPHKNLVLETVLVDIEERRFEGHGRRRRWSKKDFQVEDQQLLEVHATAEYRTAMCLAQLLPGSMPKQFGSLELAQAASIKRHIAQKICYTLRRIGTIRELEKIGNSRQYELAPRRKTVRQRG</sequence>
<proteinExistence type="predicted"/>
<dbReference type="KEGG" id="psl:Psta_4756"/>
<dbReference type="Proteomes" id="UP000001887">
    <property type="component" value="Chromosome"/>
</dbReference>
<evidence type="ECO:0000313" key="3">
    <source>
        <dbReference type="Proteomes" id="UP000001887"/>
    </source>
</evidence>
<dbReference type="STRING" id="530564.Psta_4756"/>
<name>D2R8U7_PIRSD</name>
<dbReference type="HOGENOM" id="CLU_092314_0_0_0"/>
<dbReference type="Pfam" id="PF26351">
    <property type="entry name" value="DUF8091"/>
    <property type="match status" value="1"/>
</dbReference>
<dbReference type="eggNOG" id="ENOG502ZJ9G">
    <property type="taxonomic scope" value="Bacteria"/>
</dbReference>
<organism evidence="2 3">
    <name type="scientific">Pirellula staleyi (strain ATCC 27377 / DSM 6068 / ICPB 4128)</name>
    <name type="common">Pirella staleyi</name>
    <dbReference type="NCBI Taxonomy" id="530564"/>
    <lineage>
        <taxon>Bacteria</taxon>
        <taxon>Pseudomonadati</taxon>
        <taxon>Planctomycetota</taxon>
        <taxon>Planctomycetia</taxon>
        <taxon>Pirellulales</taxon>
        <taxon>Pirellulaceae</taxon>
        <taxon>Pirellula</taxon>
    </lineage>
</organism>
<evidence type="ECO:0000313" key="2">
    <source>
        <dbReference type="EMBL" id="ADB19397.1"/>
    </source>
</evidence>
<evidence type="ECO:0000259" key="1">
    <source>
        <dbReference type="Pfam" id="PF26351"/>
    </source>
</evidence>
<dbReference type="InterPro" id="IPR058404">
    <property type="entry name" value="DUF8091"/>
</dbReference>